<protein>
    <submittedName>
        <fullName evidence="1">Uncharacterized protein</fullName>
    </submittedName>
</protein>
<accession>A0A8S5LM60</accession>
<name>A0A8S5LM60_9CAUD</name>
<proteinExistence type="predicted"/>
<organism evidence="1">
    <name type="scientific">Myoviridae sp. ctro722</name>
    <dbReference type="NCBI Taxonomy" id="2827615"/>
    <lineage>
        <taxon>Viruses</taxon>
        <taxon>Duplodnaviria</taxon>
        <taxon>Heunggongvirae</taxon>
        <taxon>Uroviricota</taxon>
        <taxon>Caudoviricetes</taxon>
    </lineage>
</organism>
<evidence type="ECO:0000313" key="1">
    <source>
        <dbReference type="EMBL" id="DAD70978.1"/>
    </source>
</evidence>
<dbReference type="EMBL" id="BK015873">
    <property type="protein sequence ID" value="DAD70978.1"/>
    <property type="molecule type" value="Genomic_DNA"/>
</dbReference>
<reference evidence="1" key="1">
    <citation type="journal article" date="2021" name="Proc. Natl. Acad. Sci. U.S.A.">
        <title>A Catalog of Tens of Thousands of Viruses from Human Metagenomes Reveals Hidden Associations with Chronic Diseases.</title>
        <authorList>
            <person name="Tisza M.J."/>
            <person name="Buck C.B."/>
        </authorList>
    </citation>
    <scope>NUCLEOTIDE SEQUENCE</scope>
    <source>
        <strain evidence="1">Ctro722</strain>
    </source>
</reference>
<sequence>MIFKILAGVCLSLVSDPPKIANLGHIRKCRRRRFQKRFQRAFRAASDCI</sequence>